<dbReference type="Proteomes" id="UP000016714">
    <property type="component" value="Chromosome 1"/>
</dbReference>
<dbReference type="AlphaFoldDB" id="A0A2I3C4X5"/>
<reference evidence="1 2" key="1">
    <citation type="journal article" date="2015" name="Genome Announc.">
        <title>Complete genome sequence of Vibrio alginolyticus ATCC 17749.</title>
        <authorList>
            <person name="Liu X.F."/>
            <person name="Cao Y."/>
            <person name="Zhang H.L."/>
            <person name="Chen Y.J."/>
            <person name="Hu C.J."/>
        </authorList>
    </citation>
    <scope>NUCLEOTIDE SEQUENCE [LARGE SCALE GENOMIC DNA]</scope>
    <source>
        <strain evidence="2">ATCC 17749 / DSM 2171 / NBRC 15630 / NCIMB 1903 / NCTC 12160 / XII-53</strain>
    </source>
</reference>
<organism evidence="1 2">
    <name type="scientific">Vibrio alginolyticus (strain ATCC 17749 / DSM 2171 / NBRC 15630 / NCIMB 1903 / NCTC 12160 / XII-53)</name>
    <dbReference type="NCBI Taxonomy" id="1219076"/>
    <lineage>
        <taxon>Bacteria</taxon>
        <taxon>Pseudomonadati</taxon>
        <taxon>Pseudomonadota</taxon>
        <taxon>Gammaproteobacteria</taxon>
        <taxon>Vibrionales</taxon>
        <taxon>Vibrionaceae</taxon>
        <taxon>Vibrio</taxon>
    </lineage>
</organism>
<proteinExistence type="predicted"/>
<dbReference type="HOGENOM" id="CLU_3159102_0_0_6"/>
<evidence type="ECO:0000313" key="2">
    <source>
        <dbReference type="Proteomes" id="UP000016714"/>
    </source>
</evidence>
<gene>
    <name evidence="1" type="ORF">N646_0790</name>
</gene>
<accession>A0A2I3C4X5</accession>
<evidence type="ECO:0000313" key="1">
    <source>
        <dbReference type="EMBL" id="AGV16623.1"/>
    </source>
</evidence>
<protein>
    <submittedName>
        <fullName evidence="1">Uncharacterized protein</fullName>
    </submittedName>
</protein>
<sequence>MRYIEGMMQPNRFLKRENKNKIILRFIWCSLQNAKLLNFRQLLIDFCF</sequence>
<name>A0A2I3C4X5_VIBAX</name>
<dbReference type="EMBL" id="CP006718">
    <property type="protein sequence ID" value="AGV16623.1"/>
    <property type="molecule type" value="Genomic_DNA"/>
</dbReference>
<dbReference type="KEGG" id="vag:N646_0790"/>